<evidence type="ECO:0000256" key="3">
    <source>
        <dbReference type="ARBA" id="ARBA00022448"/>
    </source>
</evidence>
<evidence type="ECO:0000256" key="10">
    <source>
        <dbReference type="ARBA" id="ARBA00023170"/>
    </source>
</evidence>
<evidence type="ECO:0000313" key="17">
    <source>
        <dbReference type="Proteomes" id="UP001642409"/>
    </source>
</evidence>
<evidence type="ECO:0000256" key="6">
    <source>
        <dbReference type="ARBA" id="ARBA00022892"/>
    </source>
</evidence>
<dbReference type="Pfam" id="PF00810">
    <property type="entry name" value="ER_lumen_recept"/>
    <property type="match status" value="1"/>
</dbReference>
<evidence type="ECO:0000313" key="14">
    <source>
        <dbReference type="EMBL" id="CAL5989868.1"/>
    </source>
</evidence>
<dbReference type="InterPro" id="IPR000133">
    <property type="entry name" value="ER_ret_rcpt"/>
</dbReference>
<dbReference type="GO" id="GO:0046923">
    <property type="term" value="F:ER retention sequence binding"/>
    <property type="evidence" value="ECO:0007669"/>
    <property type="project" value="InterPro"/>
</dbReference>
<keyword evidence="4 11" id="KW-0812">Transmembrane</keyword>
<sequence length="215" mass="25542">MSSFNLFRITGDILHALSNALLIHKIQKSHSCSGISLKTQMMYAFVFMARYVDIFWNFSSWYNWFFKIFYLGTTFYTIYLIAFKYHDSYQQVLDKLPVIYVIVPSFVIGLIAARPWTAFEVFWTGSLILEAVAMLPQFYMLTQSKNIDNFTSDYVAALGGYRFFYILNWIYRSFKGFNVGWINWMTGIIQIFLYAEFFYYWLKSKVNNEQLKLPN</sequence>
<dbReference type="Proteomes" id="UP001642409">
    <property type="component" value="Unassembled WGS sequence"/>
</dbReference>
<evidence type="ECO:0000313" key="12">
    <source>
        <dbReference type="EMBL" id="CAI9922307.1"/>
    </source>
</evidence>
<dbReference type="GO" id="GO:0006621">
    <property type="term" value="P:protein retention in ER lumen"/>
    <property type="evidence" value="ECO:0007669"/>
    <property type="project" value="InterPro"/>
</dbReference>
<dbReference type="GO" id="GO:0016192">
    <property type="term" value="P:vesicle-mediated transport"/>
    <property type="evidence" value="ECO:0007669"/>
    <property type="project" value="UniProtKB-KW"/>
</dbReference>
<keyword evidence="7" id="KW-0653">Protein transport</keyword>
<evidence type="ECO:0000256" key="4">
    <source>
        <dbReference type="ARBA" id="ARBA00022692"/>
    </source>
</evidence>
<evidence type="ECO:0000313" key="16">
    <source>
        <dbReference type="EMBL" id="CAL6034557.1"/>
    </source>
</evidence>
<evidence type="ECO:0000256" key="1">
    <source>
        <dbReference type="ARBA" id="ARBA00004477"/>
    </source>
</evidence>
<dbReference type="EMBL" id="CATOUU010000248">
    <property type="protein sequence ID" value="CAI9922307.1"/>
    <property type="molecule type" value="Genomic_DNA"/>
</dbReference>
<dbReference type="AlphaFoldDB" id="A0AA86V6E9"/>
<evidence type="ECO:0000256" key="5">
    <source>
        <dbReference type="ARBA" id="ARBA00022824"/>
    </source>
</evidence>
<keyword evidence="5" id="KW-0256">Endoplasmic reticulum</keyword>
<dbReference type="PRINTS" id="PR00660">
    <property type="entry name" value="ERLUMENR"/>
</dbReference>
<protein>
    <submittedName>
        <fullName evidence="13">ER lumen protein retaining receptor</fullName>
    </submittedName>
    <submittedName>
        <fullName evidence="14">ER_lumen protein retaining receptor</fullName>
    </submittedName>
</protein>
<evidence type="ECO:0000256" key="9">
    <source>
        <dbReference type="ARBA" id="ARBA00023136"/>
    </source>
</evidence>
<dbReference type="GO" id="GO:0015031">
    <property type="term" value="P:protein transport"/>
    <property type="evidence" value="ECO:0007669"/>
    <property type="project" value="UniProtKB-KW"/>
</dbReference>
<keyword evidence="17" id="KW-1185">Reference proteome</keyword>
<comment type="similarity">
    <text evidence="2">Belongs to the ERD2 family.</text>
</comment>
<keyword evidence="3" id="KW-0813">Transport</keyword>
<dbReference type="EMBL" id="CAXDID020000024">
    <property type="protein sequence ID" value="CAL5989868.1"/>
    <property type="molecule type" value="Genomic_DNA"/>
</dbReference>
<proteinExistence type="inferred from homology"/>
<reference evidence="13" key="1">
    <citation type="submission" date="2023-06" db="EMBL/GenBank/DDBJ databases">
        <authorList>
            <person name="Kurt Z."/>
        </authorList>
    </citation>
    <scope>NUCLEOTIDE SEQUENCE</scope>
</reference>
<evidence type="ECO:0000256" key="7">
    <source>
        <dbReference type="ARBA" id="ARBA00022927"/>
    </source>
</evidence>
<evidence type="ECO:0000313" key="13">
    <source>
        <dbReference type="EMBL" id="CAI9978206.1"/>
    </source>
</evidence>
<comment type="caution">
    <text evidence="13">The sequence shown here is derived from an EMBL/GenBank/DDBJ whole genome shotgun (WGS) entry which is preliminary data.</text>
</comment>
<accession>A0AA86V6E9</accession>
<name>A0AA86V6E9_9EUKA</name>
<feature type="transmembrane region" description="Helical" evidence="11">
    <location>
        <begin position="122"/>
        <end position="142"/>
    </location>
</feature>
<keyword evidence="8 11" id="KW-1133">Transmembrane helix</keyword>
<gene>
    <name evidence="14" type="ORF">HINF_LOCUS11069</name>
    <name evidence="15" type="ORF">HINF_LOCUS33049</name>
    <name evidence="16" type="ORF">HINF_LOCUS35511</name>
    <name evidence="13" type="ORF">HINF_LOCUS65851</name>
    <name evidence="12" type="ORF">HINF_LOCUS9952</name>
</gene>
<evidence type="ECO:0000256" key="2">
    <source>
        <dbReference type="ARBA" id="ARBA00010120"/>
    </source>
</evidence>
<feature type="transmembrane region" description="Helical" evidence="11">
    <location>
        <begin position="154"/>
        <end position="171"/>
    </location>
</feature>
<evidence type="ECO:0000256" key="8">
    <source>
        <dbReference type="ARBA" id="ARBA00022989"/>
    </source>
</evidence>
<comment type="subcellular location">
    <subcellularLocation>
        <location evidence="1">Endoplasmic reticulum membrane</location>
        <topology evidence="1">Multi-pass membrane protein</topology>
    </subcellularLocation>
</comment>
<evidence type="ECO:0000256" key="11">
    <source>
        <dbReference type="SAM" id="Phobius"/>
    </source>
</evidence>
<evidence type="ECO:0000313" key="15">
    <source>
        <dbReference type="EMBL" id="CAL6030172.1"/>
    </source>
</evidence>
<feature type="transmembrane region" description="Helical" evidence="11">
    <location>
        <begin position="183"/>
        <end position="202"/>
    </location>
</feature>
<feature type="transmembrane region" description="Helical" evidence="11">
    <location>
        <begin position="64"/>
        <end position="85"/>
    </location>
</feature>
<keyword evidence="6" id="KW-0931">ER-Golgi transport</keyword>
<keyword evidence="10 13" id="KW-0675">Receptor</keyword>
<reference evidence="14 17" key="2">
    <citation type="submission" date="2024-07" db="EMBL/GenBank/DDBJ databases">
        <authorList>
            <person name="Akdeniz Z."/>
        </authorList>
    </citation>
    <scope>NUCLEOTIDE SEQUENCE [LARGE SCALE GENOMIC DNA]</scope>
</reference>
<dbReference type="EMBL" id="CAXDID020000114">
    <property type="protein sequence ID" value="CAL6030172.1"/>
    <property type="molecule type" value="Genomic_DNA"/>
</dbReference>
<keyword evidence="9 11" id="KW-0472">Membrane</keyword>
<dbReference type="EMBL" id="CATOUU010001183">
    <property type="protein sequence ID" value="CAI9978206.1"/>
    <property type="molecule type" value="Genomic_DNA"/>
</dbReference>
<dbReference type="EMBL" id="CAXDID020000128">
    <property type="protein sequence ID" value="CAL6034557.1"/>
    <property type="molecule type" value="Genomic_DNA"/>
</dbReference>
<feature type="transmembrane region" description="Helical" evidence="11">
    <location>
        <begin position="97"/>
        <end position="116"/>
    </location>
</feature>
<dbReference type="PANTHER" id="PTHR10585">
    <property type="entry name" value="ER LUMEN PROTEIN RETAINING RECEPTOR"/>
    <property type="match status" value="1"/>
</dbReference>
<organism evidence="13">
    <name type="scientific">Hexamita inflata</name>
    <dbReference type="NCBI Taxonomy" id="28002"/>
    <lineage>
        <taxon>Eukaryota</taxon>
        <taxon>Metamonada</taxon>
        <taxon>Diplomonadida</taxon>
        <taxon>Hexamitidae</taxon>
        <taxon>Hexamitinae</taxon>
        <taxon>Hexamita</taxon>
    </lineage>
</organism>
<dbReference type="GO" id="GO:0005789">
    <property type="term" value="C:endoplasmic reticulum membrane"/>
    <property type="evidence" value="ECO:0007669"/>
    <property type="project" value="UniProtKB-SubCell"/>
</dbReference>